<comment type="caution">
    <text evidence="2">The sequence shown here is derived from an EMBL/GenBank/DDBJ whole genome shotgun (WGS) entry which is preliminary data.</text>
</comment>
<feature type="transmembrane region" description="Helical" evidence="1">
    <location>
        <begin position="6"/>
        <end position="27"/>
    </location>
</feature>
<sequence length="52" mass="5824">MGLDKYLVIIADHNIIVYFIGNILIISGEIQQNLFVKLNISSQILHSPVSID</sequence>
<organism evidence="2">
    <name type="scientific">bioreactor metagenome</name>
    <dbReference type="NCBI Taxonomy" id="1076179"/>
    <lineage>
        <taxon>unclassified sequences</taxon>
        <taxon>metagenomes</taxon>
        <taxon>ecological metagenomes</taxon>
    </lineage>
</organism>
<protein>
    <submittedName>
        <fullName evidence="2">Uncharacterized protein</fullName>
    </submittedName>
</protein>
<dbReference type="AlphaFoldDB" id="A0A645HT70"/>
<keyword evidence="1" id="KW-0472">Membrane</keyword>
<proteinExistence type="predicted"/>
<name>A0A645HT70_9ZZZZ</name>
<keyword evidence="1" id="KW-0812">Transmembrane</keyword>
<accession>A0A645HT70</accession>
<keyword evidence="1" id="KW-1133">Transmembrane helix</keyword>
<evidence type="ECO:0000256" key="1">
    <source>
        <dbReference type="SAM" id="Phobius"/>
    </source>
</evidence>
<gene>
    <name evidence="2" type="ORF">SDC9_189321</name>
</gene>
<evidence type="ECO:0000313" key="2">
    <source>
        <dbReference type="EMBL" id="MPN41766.1"/>
    </source>
</evidence>
<reference evidence="2" key="1">
    <citation type="submission" date="2019-08" db="EMBL/GenBank/DDBJ databases">
        <authorList>
            <person name="Kucharzyk K."/>
            <person name="Murdoch R.W."/>
            <person name="Higgins S."/>
            <person name="Loffler F."/>
        </authorList>
    </citation>
    <scope>NUCLEOTIDE SEQUENCE</scope>
</reference>
<dbReference type="EMBL" id="VSSQ01099036">
    <property type="protein sequence ID" value="MPN41766.1"/>
    <property type="molecule type" value="Genomic_DNA"/>
</dbReference>